<dbReference type="AlphaFoldDB" id="A0AAD7IAF6"/>
<evidence type="ECO:0000313" key="2">
    <source>
        <dbReference type="Proteomes" id="UP001215598"/>
    </source>
</evidence>
<keyword evidence="2" id="KW-1185">Reference proteome</keyword>
<gene>
    <name evidence="1" type="ORF">B0H16DRAFT_1570746</name>
</gene>
<sequence>MKTPHRSSLASRLVPLAMATTPIRTKFQLPSPTSQLVAPTTTFQRILSSRVAPVPSAGLQRNRVVMTRRMWIP</sequence>
<reference evidence="1" key="1">
    <citation type="submission" date="2023-03" db="EMBL/GenBank/DDBJ databases">
        <title>Massive genome expansion in bonnet fungi (Mycena s.s.) driven by repeated elements and novel gene families across ecological guilds.</title>
        <authorList>
            <consortium name="Lawrence Berkeley National Laboratory"/>
            <person name="Harder C.B."/>
            <person name="Miyauchi S."/>
            <person name="Viragh M."/>
            <person name="Kuo A."/>
            <person name="Thoen E."/>
            <person name="Andreopoulos B."/>
            <person name="Lu D."/>
            <person name="Skrede I."/>
            <person name="Drula E."/>
            <person name="Henrissat B."/>
            <person name="Morin E."/>
            <person name="Kohler A."/>
            <person name="Barry K."/>
            <person name="LaButti K."/>
            <person name="Morin E."/>
            <person name="Salamov A."/>
            <person name="Lipzen A."/>
            <person name="Mereny Z."/>
            <person name="Hegedus B."/>
            <person name="Baldrian P."/>
            <person name="Stursova M."/>
            <person name="Weitz H."/>
            <person name="Taylor A."/>
            <person name="Grigoriev I.V."/>
            <person name="Nagy L.G."/>
            <person name="Martin F."/>
            <person name="Kauserud H."/>
        </authorList>
    </citation>
    <scope>NUCLEOTIDE SEQUENCE</scope>
    <source>
        <strain evidence="1">CBHHK182m</strain>
    </source>
</reference>
<accession>A0AAD7IAF6</accession>
<dbReference type="EMBL" id="JARKIB010000112">
    <property type="protein sequence ID" value="KAJ7738389.1"/>
    <property type="molecule type" value="Genomic_DNA"/>
</dbReference>
<protein>
    <submittedName>
        <fullName evidence="1">Uncharacterized protein</fullName>
    </submittedName>
</protein>
<name>A0AAD7IAF6_9AGAR</name>
<comment type="caution">
    <text evidence="1">The sequence shown here is derived from an EMBL/GenBank/DDBJ whole genome shotgun (WGS) entry which is preliminary data.</text>
</comment>
<dbReference type="Proteomes" id="UP001215598">
    <property type="component" value="Unassembled WGS sequence"/>
</dbReference>
<organism evidence="1 2">
    <name type="scientific">Mycena metata</name>
    <dbReference type="NCBI Taxonomy" id="1033252"/>
    <lineage>
        <taxon>Eukaryota</taxon>
        <taxon>Fungi</taxon>
        <taxon>Dikarya</taxon>
        <taxon>Basidiomycota</taxon>
        <taxon>Agaricomycotina</taxon>
        <taxon>Agaricomycetes</taxon>
        <taxon>Agaricomycetidae</taxon>
        <taxon>Agaricales</taxon>
        <taxon>Marasmiineae</taxon>
        <taxon>Mycenaceae</taxon>
        <taxon>Mycena</taxon>
    </lineage>
</organism>
<evidence type="ECO:0000313" key="1">
    <source>
        <dbReference type="EMBL" id="KAJ7738389.1"/>
    </source>
</evidence>
<proteinExistence type="predicted"/>